<accession>A0A2B8BN99</accession>
<name>A0A2B8BN99_9PROT</name>
<protein>
    <submittedName>
        <fullName evidence="1">Pirin</fullName>
    </submittedName>
</protein>
<dbReference type="OrthoDB" id="932750at2"/>
<organism evidence="1 2">
    <name type="scientific">Azospirillum palustre</name>
    <dbReference type="NCBI Taxonomy" id="2044885"/>
    <lineage>
        <taxon>Bacteria</taxon>
        <taxon>Pseudomonadati</taxon>
        <taxon>Pseudomonadota</taxon>
        <taxon>Alphaproteobacteria</taxon>
        <taxon>Rhodospirillales</taxon>
        <taxon>Azospirillaceae</taxon>
        <taxon>Azospirillum</taxon>
    </lineage>
</organism>
<dbReference type="AlphaFoldDB" id="A0A2B8BN99"/>
<evidence type="ECO:0000313" key="1">
    <source>
        <dbReference type="EMBL" id="PGH59028.1"/>
    </source>
</evidence>
<dbReference type="InterPro" id="IPR006881">
    <property type="entry name" value="RepA_C"/>
</dbReference>
<dbReference type="RefSeq" id="WP_098735020.1">
    <property type="nucleotide sequence ID" value="NZ_PDKW01000037.1"/>
</dbReference>
<sequence>MRNIHKLLIDHGLDAARELVVDKAERRQLEIAAAVLAEESETLGICHAGFALTSLPHKDIIEPFWRREGHRITLMVESGRDRQGNVVGIPYGSKARMILIYLQTQAVRTRCREVELGGSLKGWMKNMGMASIGGATYKMVTEQARRISACRLTFFTDHGHADRVAKGAFVEEYFDLAGMLNDDNQPTLWQDKVTLNDAFYRSLIDHPVPVSETALREIGNKSMAIDIYVWLAYRLHSLSKPTPVSWPALMAQFGAGFNAMRNFKPAFTEALRMALAAYPDAKVQVESTSITLYPSAPPIAKSRDRLGIL</sequence>
<comment type="caution">
    <text evidence="1">The sequence shown here is derived from an EMBL/GenBank/DDBJ whole genome shotgun (WGS) entry which is preliminary data.</text>
</comment>
<evidence type="ECO:0000313" key="2">
    <source>
        <dbReference type="Proteomes" id="UP000225379"/>
    </source>
</evidence>
<proteinExistence type="predicted"/>
<gene>
    <name evidence="1" type="ORF">CRT60_03325</name>
</gene>
<keyword evidence="2" id="KW-1185">Reference proteome</keyword>
<reference evidence="2" key="1">
    <citation type="submission" date="2017-10" db="EMBL/GenBank/DDBJ databases">
        <authorList>
            <person name="Kravchenko I.K."/>
            <person name="Grouzdev D.S."/>
        </authorList>
    </citation>
    <scope>NUCLEOTIDE SEQUENCE [LARGE SCALE GENOMIC DNA]</scope>
    <source>
        <strain evidence="2">B2</strain>
    </source>
</reference>
<dbReference type="Pfam" id="PF04796">
    <property type="entry name" value="RepA_C"/>
    <property type="match status" value="1"/>
</dbReference>
<dbReference type="EMBL" id="PDKW01000037">
    <property type="protein sequence ID" value="PGH59028.1"/>
    <property type="molecule type" value="Genomic_DNA"/>
</dbReference>
<dbReference type="Proteomes" id="UP000225379">
    <property type="component" value="Unassembled WGS sequence"/>
</dbReference>